<keyword evidence="7" id="KW-0378">Hydrolase</keyword>
<evidence type="ECO:0000313" key="7">
    <source>
        <dbReference type="EMBL" id="CEP26672.1"/>
    </source>
</evidence>
<dbReference type="PANTHER" id="PTHR32114">
    <property type="entry name" value="ABC TRANSPORTER ABCH.3"/>
    <property type="match status" value="1"/>
</dbReference>
<dbReference type="EMBL" id="LM676418">
    <property type="protein sequence ID" value="CEP26672.1"/>
    <property type="molecule type" value="Genomic_DNA"/>
</dbReference>
<name>A0A0B7NZX1_PROFF</name>
<evidence type="ECO:0000256" key="3">
    <source>
        <dbReference type="ARBA" id="ARBA00013368"/>
    </source>
</evidence>
<gene>
    <name evidence="7" type="primary">sbcC</name>
    <name evidence="7" type="ORF">PFCIRM138_09205</name>
</gene>
<evidence type="ECO:0000259" key="6">
    <source>
        <dbReference type="Pfam" id="PF13476"/>
    </source>
</evidence>
<organism evidence="7">
    <name type="scientific">Propionibacterium freudenreichii subsp. freudenreichii</name>
    <dbReference type="NCBI Taxonomy" id="66712"/>
    <lineage>
        <taxon>Bacteria</taxon>
        <taxon>Bacillati</taxon>
        <taxon>Actinomycetota</taxon>
        <taxon>Actinomycetes</taxon>
        <taxon>Propionibacteriales</taxon>
        <taxon>Propionibacteriaceae</taxon>
        <taxon>Propionibacterium</taxon>
    </lineage>
</organism>
<dbReference type="AlphaFoldDB" id="A0A0B7NZX1"/>
<dbReference type="Pfam" id="PF13476">
    <property type="entry name" value="AAA_23"/>
    <property type="match status" value="1"/>
</dbReference>
<dbReference type="GO" id="GO:0016887">
    <property type="term" value="F:ATP hydrolysis activity"/>
    <property type="evidence" value="ECO:0007669"/>
    <property type="project" value="InterPro"/>
</dbReference>
<keyword evidence="4" id="KW-0175">Coiled coil</keyword>
<comment type="similarity">
    <text evidence="1">Belongs to the SMC family. SbcC subfamily.</text>
</comment>
<evidence type="ECO:0000256" key="2">
    <source>
        <dbReference type="ARBA" id="ARBA00011322"/>
    </source>
</evidence>
<keyword evidence="7" id="KW-0269">Exonuclease</keyword>
<evidence type="ECO:0000256" key="1">
    <source>
        <dbReference type="ARBA" id="ARBA00006930"/>
    </source>
</evidence>
<dbReference type="Gene3D" id="3.40.50.300">
    <property type="entry name" value="P-loop containing nucleotide triphosphate hydrolases"/>
    <property type="match status" value="2"/>
</dbReference>
<reference evidence="7" key="1">
    <citation type="submission" date="2014-08" db="EMBL/GenBank/DDBJ databases">
        <authorList>
            <person name="Falentin Helene"/>
        </authorList>
    </citation>
    <scope>NUCLEOTIDE SEQUENCE</scope>
</reference>
<dbReference type="Pfam" id="PF13558">
    <property type="entry name" value="SbcC_Walker_B"/>
    <property type="match status" value="1"/>
</dbReference>
<accession>A0A0B7NZX1</accession>
<protein>
    <recommendedName>
        <fullName evidence="3">Nuclease SbcCD subunit C</fullName>
    </recommendedName>
</protein>
<feature type="domain" description="Rad50/SbcC-type AAA" evidence="6">
    <location>
        <begin position="5"/>
        <end position="217"/>
    </location>
</feature>
<dbReference type="GO" id="GO:0004527">
    <property type="term" value="F:exonuclease activity"/>
    <property type="evidence" value="ECO:0007669"/>
    <property type="project" value="UniProtKB-KW"/>
</dbReference>
<dbReference type="SUPFAM" id="SSF52540">
    <property type="entry name" value="P-loop containing nucleoside triphosphate hydrolases"/>
    <property type="match status" value="1"/>
</dbReference>
<dbReference type="PANTHER" id="PTHR32114:SF2">
    <property type="entry name" value="ABC TRANSPORTER ABCH.3"/>
    <property type="match status" value="1"/>
</dbReference>
<evidence type="ECO:0000256" key="5">
    <source>
        <dbReference type="SAM" id="MobiDB-lite"/>
    </source>
</evidence>
<feature type="coiled-coil region" evidence="4">
    <location>
        <begin position="192"/>
        <end position="219"/>
    </location>
</feature>
<comment type="subunit">
    <text evidence="2">Heterodimer of SbcC and SbcD.</text>
</comment>
<keyword evidence="7" id="KW-0540">Nuclease</keyword>
<evidence type="ECO:0000256" key="4">
    <source>
        <dbReference type="SAM" id="Coils"/>
    </source>
</evidence>
<feature type="coiled-coil region" evidence="4">
    <location>
        <begin position="818"/>
        <end position="859"/>
    </location>
</feature>
<proteinExistence type="inferred from homology"/>
<feature type="region of interest" description="Disordered" evidence="5">
    <location>
        <begin position="224"/>
        <end position="258"/>
    </location>
</feature>
<dbReference type="GO" id="GO:0006302">
    <property type="term" value="P:double-strand break repair"/>
    <property type="evidence" value="ECO:0007669"/>
    <property type="project" value="InterPro"/>
</dbReference>
<dbReference type="InterPro" id="IPR038729">
    <property type="entry name" value="Rad50/SbcC_AAA"/>
</dbReference>
<sequence>MQILRLELSGIGPYAGTEHVDFSRLGADGLFLLEGATGSGKTTIIDAIVFALYGQVAADDSSGDRMVSTHRKAASEPYVDLVVDTSRGVYRVRRTPQFTRPKKRGEGLTSVNATIRLWKLADPDDQDGEPISANIQDANKELQAAIGLSRDQFTQTVVLPQGHFANFLRSKPEERRGLLQQIFGTELFERAQQELTAMAADYKARADQARTQIRSLAERFAHSAWPDEAPTPDGSPASEATPVPADETPAGHQDVPVPGPTPREAFLALLDDDDTAPLVAAAHTRLRELQADTEQRTQAVAGARERLGGARAARDAAQRIVALKAEHDALVVQRQELEARGDQIAADRVRLDAATRAAGSARPLAAARRAAAALSTATTEWEVVAAEIAATDDGVLLEQVRPHAVGNLGSPDGSDDAALSTLRDEITRLGTTRGQLGQLAQLEAGLPARHARLDADNARLAEIATRVATTQQELAELIAGRDELSQRHGQLPPTDDALTGASLAQQAATRTLEAAQAAEQDASQLVALRAAEQEAIDAADLAEREYRTARAGWLDGLAGTLAGELVDGDECPVCGATSHPHPATPAEGAATRDDVERLAQQARSLADARARAAMQCDVAAQHRVDHQKAAGGKDVAQARADLDRADAELAGASAAAAQRVELTARIADADRQVTTTRSTLAELQASASGLKGAIATATTQLDDDHHQIDRHREDYPDIAGRLAHVARRLDAATRIVDALQALAAARREGIARRKEADQALADAGFATPDEAGAAMLDAEQIAALRQSITDFDTRRARIAAQLERAELVAAVASPVPDLESLDTKLADAEQAQEAAELALGRATAHLAQSRQAAEELEAASLALTRMAPEAAPVVRMAELATAGDRNLRKVTLPTYVLLRRFEQVIDQANDRLESMTHGRYSLQRTDEKEGRSRKLGLGLVVIDHLPVDTARETQTLSGGETFLASLAMALGLSDTVTAEAGGISLDSLFVDEGFGSLDPESLDMVMGQLEKLRAGGRNVGVVSHVTEMKQRIAERISVRKLPDGSSTLTTTVDD</sequence>
<dbReference type="InterPro" id="IPR027417">
    <property type="entry name" value="P-loop_NTPase"/>
</dbReference>